<name>A0A843WRV3_COLES</name>
<dbReference type="Proteomes" id="UP000652761">
    <property type="component" value="Unassembled WGS sequence"/>
</dbReference>
<dbReference type="OrthoDB" id="1705129at2759"/>
<proteinExistence type="predicted"/>
<dbReference type="EMBL" id="NMUH01003397">
    <property type="protein sequence ID" value="MQM05350.1"/>
    <property type="molecule type" value="Genomic_DNA"/>
</dbReference>
<sequence length="97" mass="11505">MVWFSEASYRFMTKREVVDARIAWDKIAANCFTDYLNKHKKKEKGDHVSYKELFEHTHQRKNTGDFLSQKAKEVMVRLHSSSLRGGLRRRARSSRCL</sequence>
<dbReference type="AlphaFoldDB" id="A0A843WRV3"/>
<reference evidence="1" key="1">
    <citation type="submission" date="2017-07" db="EMBL/GenBank/DDBJ databases">
        <title>Taro Niue Genome Assembly and Annotation.</title>
        <authorList>
            <person name="Atibalentja N."/>
            <person name="Keating K."/>
            <person name="Fields C.J."/>
        </authorList>
    </citation>
    <scope>NUCLEOTIDE SEQUENCE</scope>
    <source>
        <strain evidence="1">Niue_2</strain>
        <tissue evidence="1">Leaf</tissue>
    </source>
</reference>
<evidence type="ECO:0000313" key="2">
    <source>
        <dbReference type="Proteomes" id="UP000652761"/>
    </source>
</evidence>
<accession>A0A843WRV3</accession>
<comment type="caution">
    <text evidence="1">The sequence shown here is derived from an EMBL/GenBank/DDBJ whole genome shotgun (WGS) entry which is preliminary data.</text>
</comment>
<dbReference type="Pfam" id="PF03004">
    <property type="entry name" value="Transposase_24"/>
    <property type="match status" value="1"/>
</dbReference>
<organism evidence="1 2">
    <name type="scientific">Colocasia esculenta</name>
    <name type="common">Wild taro</name>
    <name type="synonym">Arum esculentum</name>
    <dbReference type="NCBI Taxonomy" id="4460"/>
    <lineage>
        <taxon>Eukaryota</taxon>
        <taxon>Viridiplantae</taxon>
        <taxon>Streptophyta</taxon>
        <taxon>Embryophyta</taxon>
        <taxon>Tracheophyta</taxon>
        <taxon>Spermatophyta</taxon>
        <taxon>Magnoliopsida</taxon>
        <taxon>Liliopsida</taxon>
        <taxon>Araceae</taxon>
        <taxon>Aroideae</taxon>
        <taxon>Colocasieae</taxon>
        <taxon>Colocasia</taxon>
    </lineage>
</organism>
<protein>
    <submittedName>
        <fullName evidence="1">Uncharacterized protein</fullName>
    </submittedName>
</protein>
<dbReference type="InterPro" id="IPR004252">
    <property type="entry name" value="Probable_transposase_24"/>
</dbReference>
<keyword evidence="2" id="KW-1185">Reference proteome</keyword>
<gene>
    <name evidence="1" type="ORF">Taro_038157</name>
</gene>
<evidence type="ECO:0000313" key="1">
    <source>
        <dbReference type="EMBL" id="MQM05350.1"/>
    </source>
</evidence>